<dbReference type="EMBL" id="JAIWYP010000013">
    <property type="protein sequence ID" value="KAH3717107.1"/>
    <property type="molecule type" value="Genomic_DNA"/>
</dbReference>
<reference evidence="2" key="1">
    <citation type="journal article" date="2019" name="bioRxiv">
        <title>The Genome of the Zebra Mussel, Dreissena polymorpha: A Resource for Invasive Species Research.</title>
        <authorList>
            <person name="McCartney M.A."/>
            <person name="Auch B."/>
            <person name="Kono T."/>
            <person name="Mallez S."/>
            <person name="Zhang Y."/>
            <person name="Obille A."/>
            <person name="Becker A."/>
            <person name="Abrahante J.E."/>
            <person name="Garbe J."/>
            <person name="Badalamenti J.P."/>
            <person name="Herman A."/>
            <person name="Mangelson H."/>
            <person name="Liachko I."/>
            <person name="Sullivan S."/>
            <person name="Sone E.D."/>
            <person name="Koren S."/>
            <person name="Silverstein K.A.T."/>
            <person name="Beckman K.B."/>
            <person name="Gohl D.M."/>
        </authorList>
    </citation>
    <scope>NUCLEOTIDE SEQUENCE</scope>
    <source>
        <strain evidence="2">Duluth1</strain>
        <tissue evidence="2">Whole animal</tissue>
    </source>
</reference>
<keyword evidence="1" id="KW-0472">Membrane</keyword>
<keyword evidence="1" id="KW-1133">Transmembrane helix</keyword>
<sequence length="56" mass="6317">MKVLSRAVKDVKKYRSRSVITSMALGITRAVFSLVIAITSRIGIVTWKVWINPFHA</sequence>
<organism evidence="2 3">
    <name type="scientific">Dreissena polymorpha</name>
    <name type="common">Zebra mussel</name>
    <name type="synonym">Mytilus polymorpha</name>
    <dbReference type="NCBI Taxonomy" id="45954"/>
    <lineage>
        <taxon>Eukaryota</taxon>
        <taxon>Metazoa</taxon>
        <taxon>Spiralia</taxon>
        <taxon>Lophotrochozoa</taxon>
        <taxon>Mollusca</taxon>
        <taxon>Bivalvia</taxon>
        <taxon>Autobranchia</taxon>
        <taxon>Heteroconchia</taxon>
        <taxon>Euheterodonta</taxon>
        <taxon>Imparidentia</taxon>
        <taxon>Neoheterodontei</taxon>
        <taxon>Myida</taxon>
        <taxon>Dreissenoidea</taxon>
        <taxon>Dreissenidae</taxon>
        <taxon>Dreissena</taxon>
    </lineage>
</organism>
<name>A0A9D4HFG9_DREPO</name>
<keyword evidence="1" id="KW-0812">Transmembrane</keyword>
<evidence type="ECO:0000313" key="3">
    <source>
        <dbReference type="Proteomes" id="UP000828390"/>
    </source>
</evidence>
<dbReference type="AlphaFoldDB" id="A0A9D4HFG9"/>
<comment type="caution">
    <text evidence="2">The sequence shown here is derived from an EMBL/GenBank/DDBJ whole genome shotgun (WGS) entry which is preliminary data.</text>
</comment>
<evidence type="ECO:0000313" key="2">
    <source>
        <dbReference type="EMBL" id="KAH3717107.1"/>
    </source>
</evidence>
<dbReference type="Proteomes" id="UP000828390">
    <property type="component" value="Unassembled WGS sequence"/>
</dbReference>
<reference evidence="2" key="2">
    <citation type="submission" date="2020-11" db="EMBL/GenBank/DDBJ databases">
        <authorList>
            <person name="McCartney M.A."/>
            <person name="Auch B."/>
            <person name="Kono T."/>
            <person name="Mallez S."/>
            <person name="Becker A."/>
            <person name="Gohl D.M."/>
            <person name="Silverstein K.A.T."/>
            <person name="Koren S."/>
            <person name="Bechman K.B."/>
            <person name="Herman A."/>
            <person name="Abrahante J.E."/>
            <person name="Garbe J."/>
        </authorList>
    </citation>
    <scope>NUCLEOTIDE SEQUENCE</scope>
    <source>
        <strain evidence="2">Duluth1</strain>
        <tissue evidence="2">Whole animal</tissue>
    </source>
</reference>
<keyword evidence="3" id="KW-1185">Reference proteome</keyword>
<feature type="transmembrane region" description="Helical" evidence="1">
    <location>
        <begin position="20"/>
        <end position="44"/>
    </location>
</feature>
<protein>
    <submittedName>
        <fullName evidence="2">Uncharacterized protein</fullName>
    </submittedName>
</protein>
<accession>A0A9D4HFG9</accession>
<evidence type="ECO:0000256" key="1">
    <source>
        <dbReference type="SAM" id="Phobius"/>
    </source>
</evidence>
<gene>
    <name evidence="2" type="ORF">DPMN_059885</name>
</gene>
<proteinExistence type="predicted"/>